<dbReference type="EMBL" id="VSRR010006149">
    <property type="protein sequence ID" value="MPC44152.1"/>
    <property type="molecule type" value="Genomic_DNA"/>
</dbReference>
<organism evidence="2 3">
    <name type="scientific">Portunus trituberculatus</name>
    <name type="common">Swimming crab</name>
    <name type="synonym">Neptunus trituberculatus</name>
    <dbReference type="NCBI Taxonomy" id="210409"/>
    <lineage>
        <taxon>Eukaryota</taxon>
        <taxon>Metazoa</taxon>
        <taxon>Ecdysozoa</taxon>
        <taxon>Arthropoda</taxon>
        <taxon>Crustacea</taxon>
        <taxon>Multicrustacea</taxon>
        <taxon>Malacostraca</taxon>
        <taxon>Eumalacostraca</taxon>
        <taxon>Eucarida</taxon>
        <taxon>Decapoda</taxon>
        <taxon>Pleocyemata</taxon>
        <taxon>Brachyura</taxon>
        <taxon>Eubrachyura</taxon>
        <taxon>Portunoidea</taxon>
        <taxon>Portunidae</taxon>
        <taxon>Portuninae</taxon>
        <taxon>Portunus</taxon>
    </lineage>
</organism>
<evidence type="ECO:0000313" key="2">
    <source>
        <dbReference type="EMBL" id="MPC44152.1"/>
    </source>
</evidence>
<keyword evidence="1" id="KW-0472">Membrane</keyword>
<proteinExistence type="predicted"/>
<feature type="transmembrane region" description="Helical" evidence="1">
    <location>
        <begin position="21"/>
        <end position="41"/>
    </location>
</feature>
<keyword evidence="3" id="KW-1185">Reference proteome</keyword>
<evidence type="ECO:0000256" key="1">
    <source>
        <dbReference type="SAM" id="Phobius"/>
    </source>
</evidence>
<name>A0A5B7FCH1_PORTR</name>
<comment type="caution">
    <text evidence="2">The sequence shown here is derived from an EMBL/GenBank/DDBJ whole genome shotgun (WGS) entry which is preliminary data.</text>
</comment>
<accession>A0A5B7FCH1</accession>
<protein>
    <submittedName>
        <fullName evidence="2">Uncharacterized protein</fullName>
    </submittedName>
</protein>
<dbReference type="Proteomes" id="UP000324222">
    <property type="component" value="Unassembled WGS sequence"/>
</dbReference>
<dbReference type="AlphaFoldDB" id="A0A5B7FCH1"/>
<sequence length="118" mass="13161">MEMGHHQYMTLLIKHKIPSLLHLYLTSSFFSLSSSALPKLHIPGNEVFVIIIFALSGYIPLSHLGKIQVEMGKVSLEVHACRDEGAGGQTQHLHPITGHYWQLHHQLGVECTVCPLCL</sequence>
<keyword evidence="1" id="KW-0812">Transmembrane</keyword>
<keyword evidence="1" id="KW-1133">Transmembrane helix</keyword>
<evidence type="ECO:0000313" key="3">
    <source>
        <dbReference type="Proteomes" id="UP000324222"/>
    </source>
</evidence>
<feature type="transmembrane region" description="Helical" evidence="1">
    <location>
        <begin position="47"/>
        <end position="65"/>
    </location>
</feature>
<gene>
    <name evidence="2" type="ORF">E2C01_037816</name>
</gene>
<reference evidence="2 3" key="1">
    <citation type="submission" date="2019-05" db="EMBL/GenBank/DDBJ databases">
        <title>Another draft genome of Portunus trituberculatus and its Hox gene families provides insights of decapod evolution.</title>
        <authorList>
            <person name="Jeong J.-H."/>
            <person name="Song I."/>
            <person name="Kim S."/>
            <person name="Choi T."/>
            <person name="Kim D."/>
            <person name="Ryu S."/>
            <person name="Kim W."/>
        </authorList>
    </citation>
    <scope>NUCLEOTIDE SEQUENCE [LARGE SCALE GENOMIC DNA]</scope>
    <source>
        <tissue evidence="2">Muscle</tissue>
    </source>
</reference>